<comment type="similarity">
    <text evidence="1">Belongs to the AMP nucleosidase family.</text>
</comment>
<dbReference type="GO" id="GO:0005829">
    <property type="term" value="C:cytosol"/>
    <property type="evidence" value="ECO:0007669"/>
    <property type="project" value="TreeGrafter"/>
</dbReference>
<dbReference type="SUPFAM" id="SSF53167">
    <property type="entry name" value="Purine and uridine phosphorylases"/>
    <property type="match status" value="1"/>
</dbReference>
<name>A0A0W7WQ28_9RHOB</name>
<dbReference type="STRING" id="1685382.AVJ23_02895"/>
<dbReference type="Pfam" id="PF01048">
    <property type="entry name" value="PNP_UDP_1"/>
    <property type="match status" value="1"/>
</dbReference>
<organism evidence="4 5">
    <name type="scientific">Pseudoponticoccus marisrubri</name>
    <dbReference type="NCBI Taxonomy" id="1685382"/>
    <lineage>
        <taxon>Bacteria</taxon>
        <taxon>Pseudomonadati</taxon>
        <taxon>Pseudomonadota</taxon>
        <taxon>Alphaproteobacteria</taxon>
        <taxon>Rhodobacterales</taxon>
        <taxon>Roseobacteraceae</taxon>
        <taxon>Pseudoponticoccus</taxon>
    </lineage>
</organism>
<keyword evidence="5" id="KW-1185">Reference proteome</keyword>
<dbReference type="GO" id="GO:0044209">
    <property type="term" value="P:AMP salvage"/>
    <property type="evidence" value="ECO:0007669"/>
    <property type="project" value="InterPro"/>
</dbReference>
<dbReference type="RefSeq" id="WP_058860625.1">
    <property type="nucleotide sequence ID" value="NZ_LPXO01000001.1"/>
</dbReference>
<evidence type="ECO:0000313" key="4">
    <source>
        <dbReference type="EMBL" id="KUF12681.1"/>
    </source>
</evidence>
<dbReference type="AlphaFoldDB" id="A0A0W7WQ28"/>
<evidence type="ECO:0000313" key="5">
    <source>
        <dbReference type="Proteomes" id="UP000054396"/>
    </source>
</evidence>
<dbReference type="GO" id="GO:0008714">
    <property type="term" value="F:AMP nucleosidase activity"/>
    <property type="evidence" value="ECO:0007669"/>
    <property type="project" value="UniProtKB-UniRule"/>
</dbReference>
<dbReference type="Proteomes" id="UP000054396">
    <property type="component" value="Unassembled WGS sequence"/>
</dbReference>
<dbReference type="InterPro" id="IPR047039">
    <property type="entry name" value="AMN_phosphorylase"/>
</dbReference>
<dbReference type="HAMAP" id="MF_01932">
    <property type="entry name" value="AMP_nucleosidase"/>
    <property type="match status" value="1"/>
</dbReference>
<dbReference type="CDD" id="cd17762">
    <property type="entry name" value="AMN"/>
    <property type="match status" value="1"/>
</dbReference>
<dbReference type="OrthoDB" id="7945729at2"/>
<dbReference type="InterPro" id="IPR035994">
    <property type="entry name" value="Nucleoside_phosphorylase_sf"/>
</dbReference>
<accession>A0A0W7WQ28</accession>
<dbReference type="Gene3D" id="3.40.50.1580">
    <property type="entry name" value="Nucleoside phosphorylase domain"/>
    <property type="match status" value="1"/>
</dbReference>
<dbReference type="InterPro" id="IPR018953">
    <property type="entry name" value="AMP_nucleoside_Pase_N"/>
</dbReference>
<protein>
    <recommendedName>
        <fullName evidence="1">AMP nucleosidase</fullName>
        <ecNumber evidence="1">3.2.2.4</ecNumber>
    </recommendedName>
</protein>
<evidence type="ECO:0000256" key="1">
    <source>
        <dbReference type="HAMAP-Rule" id="MF_01932"/>
    </source>
</evidence>
<dbReference type="NCBIfam" id="NF006142">
    <property type="entry name" value="PRK08292.1"/>
    <property type="match status" value="1"/>
</dbReference>
<feature type="domain" description="Nucleoside phosphorylase" evidence="2">
    <location>
        <begin position="275"/>
        <end position="441"/>
    </location>
</feature>
<dbReference type="NCBIfam" id="TIGR01717">
    <property type="entry name" value="AMP-nucleosdse"/>
    <property type="match status" value="1"/>
</dbReference>
<proteinExistence type="inferred from homology"/>
<evidence type="ECO:0000259" key="3">
    <source>
        <dbReference type="Pfam" id="PF10423"/>
    </source>
</evidence>
<dbReference type="InterPro" id="IPR037109">
    <property type="entry name" value="AMP_N_sf"/>
</dbReference>
<dbReference type="PANTHER" id="PTHR43691:SF6">
    <property type="entry name" value="AMP NUCLEOSIDASE"/>
    <property type="match status" value="1"/>
</dbReference>
<dbReference type="EMBL" id="LPXO01000001">
    <property type="protein sequence ID" value="KUF12681.1"/>
    <property type="molecule type" value="Genomic_DNA"/>
</dbReference>
<dbReference type="PANTHER" id="PTHR43691">
    <property type="entry name" value="URIDINE PHOSPHORYLASE"/>
    <property type="match status" value="1"/>
</dbReference>
<dbReference type="GO" id="GO:0009116">
    <property type="term" value="P:nucleoside metabolic process"/>
    <property type="evidence" value="ECO:0007669"/>
    <property type="project" value="InterPro"/>
</dbReference>
<dbReference type="Pfam" id="PF10423">
    <property type="entry name" value="AMNp_N"/>
    <property type="match status" value="1"/>
</dbReference>
<evidence type="ECO:0000259" key="2">
    <source>
        <dbReference type="Pfam" id="PF01048"/>
    </source>
</evidence>
<feature type="domain" description="AMP nucleoside phosphorylase N-terminal" evidence="3">
    <location>
        <begin position="26"/>
        <end position="178"/>
    </location>
</feature>
<dbReference type="EC" id="3.2.2.4" evidence="1"/>
<dbReference type="InterPro" id="IPR011271">
    <property type="entry name" value="AMP_nucleosidase"/>
</dbReference>
<dbReference type="Gene3D" id="3.30.1730.10">
    <property type="entry name" value="AMP nucleoside phosphorylase, N-terminal domain"/>
    <property type="match status" value="1"/>
</dbReference>
<keyword evidence="1" id="KW-0378">Hydrolase</keyword>
<comment type="catalytic activity">
    <reaction evidence="1">
        <text>AMP + H2O = D-ribose 5-phosphate + adenine</text>
        <dbReference type="Rhea" id="RHEA:20129"/>
        <dbReference type="ChEBI" id="CHEBI:15377"/>
        <dbReference type="ChEBI" id="CHEBI:16708"/>
        <dbReference type="ChEBI" id="CHEBI:78346"/>
        <dbReference type="ChEBI" id="CHEBI:456215"/>
        <dbReference type="EC" id="3.2.2.4"/>
    </reaction>
</comment>
<reference evidence="4 5" key="1">
    <citation type="submission" date="2015-12" db="EMBL/GenBank/DDBJ databases">
        <authorList>
            <person name="Shamseldin A."/>
            <person name="Moawad H."/>
            <person name="Abd El-Rahim W.M."/>
            <person name="Sadowsky M.J."/>
        </authorList>
    </citation>
    <scope>NUCLEOTIDE SEQUENCE [LARGE SCALE GENOMIC DNA]</scope>
    <source>
        <strain evidence="4 5">SJ5A-1</strain>
    </source>
</reference>
<gene>
    <name evidence="1" type="primary">amn</name>
    <name evidence="4" type="ORF">AVJ23_02895</name>
</gene>
<comment type="function">
    <text evidence="1">Catalyzes the hydrolysis of the N-glycosidic bond of AMP to form adenine and ribose 5-phosphate. Involved in regulation of AMP concentrations.</text>
</comment>
<comment type="caution">
    <text evidence="4">The sequence shown here is derived from an EMBL/GenBank/DDBJ whole genome shotgun (WGS) entry which is preliminary data.</text>
</comment>
<dbReference type="InterPro" id="IPR000845">
    <property type="entry name" value="Nucleoside_phosphorylase_d"/>
</dbReference>
<sequence length="494" mass="54629">MQDHSQALEIVTPDVAAPELFDDPEAAVDRLCALYDAAAEFLRDRFLQAIGSGHPGVRCRAFYPEIRLTTTSFSKVDSRLSFGHVPEPGTYATTVTRPRMFRHYLKQQLGLLMQNHGVKLRIGASSTPMPVHFAVANFPDIAVPQEGAAAFTLRDVFDVPDLASTNDDIVNGVATRDEEGTAPLAPFTAQRVDYSLARLAHYTATDPEHFQNHVLFTNYQFYVSEFEAYARAQLGDPQSGYTSFVSTGNVEITEPDTPLPNPARMPQMPTYHLKRPGGAGITLVNIGVGPSNAKTATDHIAVLRPHAWIMVGHCAGLRNSQSLGDFVLAHAYLREDKVLDDDLPIWVPIPALAEIQIALEEAVEGETKLAGYDLKRVMRTGTVASVDNRNWELREHTGPVQRLSQSRAIALDMESATIAANGFRFRVPYGTLLCVSDKPLHGELKLPGMASEFYKTQVGRHLRIGIRAMEALREMPLSRIHSRKLRSFEETAFL</sequence>